<proteinExistence type="predicted"/>
<evidence type="ECO:0000259" key="1">
    <source>
        <dbReference type="PROSITE" id="PS50878"/>
    </source>
</evidence>
<dbReference type="EMBL" id="GBRH01243358">
    <property type="protein sequence ID" value="JAD54537.1"/>
    <property type="molecule type" value="Transcribed_RNA"/>
</dbReference>
<dbReference type="SUPFAM" id="SSF56672">
    <property type="entry name" value="DNA/RNA polymerases"/>
    <property type="match status" value="1"/>
</dbReference>
<sequence length="95" mass="10531">MWIKKILEGGRVRVNINGERGEFFNTYRGVTQGDPLSPLLFNLVADALANMLDRARAAGDIKGLVPHLVDGGLTHLQYADDTVILWQLKIKQSVT</sequence>
<dbReference type="PROSITE" id="PS50878">
    <property type="entry name" value="RT_POL"/>
    <property type="match status" value="1"/>
</dbReference>
<dbReference type="AlphaFoldDB" id="A0A0A9B5F5"/>
<dbReference type="InterPro" id="IPR043502">
    <property type="entry name" value="DNA/RNA_pol_sf"/>
</dbReference>
<reference evidence="2" key="2">
    <citation type="journal article" date="2015" name="Data Brief">
        <title>Shoot transcriptome of the giant reed, Arundo donax.</title>
        <authorList>
            <person name="Barrero R.A."/>
            <person name="Guerrero F.D."/>
            <person name="Moolhuijzen P."/>
            <person name="Goolsby J.A."/>
            <person name="Tidwell J."/>
            <person name="Bellgard S.E."/>
            <person name="Bellgard M.I."/>
        </authorList>
    </citation>
    <scope>NUCLEOTIDE SEQUENCE</scope>
    <source>
        <tissue evidence="2">Shoot tissue taken approximately 20 cm above the soil surface</tissue>
    </source>
</reference>
<protein>
    <recommendedName>
        <fullName evidence="1">Reverse transcriptase domain-containing protein</fullName>
    </recommendedName>
</protein>
<reference evidence="2" key="1">
    <citation type="submission" date="2014-09" db="EMBL/GenBank/DDBJ databases">
        <authorList>
            <person name="Magalhaes I.L.F."/>
            <person name="Oliveira U."/>
            <person name="Santos F.R."/>
            <person name="Vidigal T.H.D.A."/>
            <person name="Brescovit A.D."/>
            <person name="Santos A.J."/>
        </authorList>
    </citation>
    <scope>NUCLEOTIDE SEQUENCE</scope>
    <source>
        <tissue evidence="2">Shoot tissue taken approximately 20 cm above the soil surface</tissue>
    </source>
</reference>
<accession>A0A0A9B5F5</accession>
<dbReference type="InterPro" id="IPR000477">
    <property type="entry name" value="RT_dom"/>
</dbReference>
<dbReference type="Pfam" id="PF00078">
    <property type="entry name" value="RVT_1"/>
    <property type="match status" value="1"/>
</dbReference>
<organism evidence="2">
    <name type="scientific">Arundo donax</name>
    <name type="common">Giant reed</name>
    <name type="synonym">Donax arundinaceus</name>
    <dbReference type="NCBI Taxonomy" id="35708"/>
    <lineage>
        <taxon>Eukaryota</taxon>
        <taxon>Viridiplantae</taxon>
        <taxon>Streptophyta</taxon>
        <taxon>Embryophyta</taxon>
        <taxon>Tracheophyta</taxon>
        <taxon>Spermatophyta</taxon>
        <taxon>Magnoliopsida</taxon>
        <taxon>Liliopsida</taxon>
        <taxon>Poales</taxon>
        <taxon>Poaceae</taxon>
        <taxon>PACMAD clade</taxon>
        <taxon>Arundinoideae</taxon>
        <taxon>Arundineae</taxon>
        <taxon>Arundo</taxon>
    </lineage>
</organism>
<name>A0A0A9B5F5_ARUDO</name>
<feature type="domain" description="Reverse transcriptase" evidence="1">
    <location>
        <begin position="1"/>
        <end position="95"/>
    </location>
</feature>
<evidence type="ECO:0000313" key="2">
    <source>
        <dbReference type="EMBL" id="JAD54537.1"/>
    </source>
</evidence>